<proteinExistence type="predicted"/>
<evidence type="ECO:0000313" key="1">
    <source>
        <dbReference type="EMBL" id="KAJ6763090.1"/>
    </source>
</evidence>
<gene>
    <name evidence="1" type="ORF">OIU79_023768</name>
</gene>
<comment type="caution">
    <text evidence="1">The sequence shown here is derived from an EMBL/GenBank/DDBJ whole genome shotgun (WGS) entry which is preliminary data.</text>
</comment>
<dbReference type="EMBL" id="JAPFFK010000005">
    <property type="protein sequence ID" value="KAJ6763090.1"/>
    <property type="molecule type" value="Genomic_DNA"/>
</dbReference>
<name>A0A9Q0WCE6_SALPP</name>
<protein>
    <submittedName>
        <fullName evidence="1">Uncharacterized protein</fullName>
    </submittedName>
</protein>
<evidence type="ECO:0000313" key="2">
    <source>
        <dbReference type="Proteomes" id="UP001151532"/>
    </source>
</evidence>
<reference evidence="1" key="1">
    <citation type="submission" date="2022-11" db="EMBL/GenBank/DDBJ databases">
        <authorList>
            <person name="Hyden B.L."/>
            <person name="Feng K."/>
            <person name="Yates T."/>
            <person name="Jawdy S."/>
            <person name="Smart L.B."/>
            <person name="Muchero W."/>
        </authorList>
    </citation>
    <scope>NUCLEOTIDE SEQUENCE</scope>
    <source>
        <tissue evidence="1">Shoot tip</tissue>
    </source>
</reference>
<accession>A0A9Q0WCE6</accession>
<keyword evidence="2" id="KW-1185">Reference proteome</keyword>
<organism evidence="1 2">
    <name type="scientific">Salix purpurea</name>
    <name type="common">Purple osier willow</name>
    <dbReference type="NCBI Taxonomy" id="77065"/>
    <lineage>
        <taxon>Eukaryota</taxon>
        <taxon>Viridiplantae</taxon>
        <taxon>Streptophyta</taxon>
        <taxon>Embryophyta</taxon>
        <taxon>Tracheophyta</taxon>
        <taxon>Spermatophyta</taxon>
        <taxon>Magnoliopsida</taxon>
        <taxon>eudicotyledons</taxon>
        <taxon>Gunneridae</taxon>
        <taxon>Pentapetalae</taxon>
        <taxon>rosids</taxon>
        <taxon>fabids</taxon>
        <taxon>Malpighiales</taxon>
        <taxon>Salicaceae</taxon>
        <taxon>Saliceae</taxon>
        <taxon>Salix</taxon>
    </lineage>
</organism>
<dbReference type="Proteomes" id="UP001151532">
    <property type="component" value="Chromosome 13"/>
</dbReference>
<dbReference type="AlphaFoldDB" id="A0A9Q0WCE6"/>
<reference evidence="1" key="2">
    <citation type="journal article" date="2023" name="Int. J. Mol. Sci.">
        <title>De Novo Assembly and Annotation of 11 Diverse Shrub Willow (Salix) Genomes Reveals Novel Gene Organization in Sex-Linked Regions.</title>
        <authorList>
            <person name="Hyden B."/>
            <person name="Feng K."/>
            <person name="Yates T.B."/>
            <person name="Jawdy S."/>
            <person name="Cereghino C."/>
            <person name="Smart L.B."/>
            <person name="Muchero W."/>
        </authorList>
    </citation>
    <scope>NUCLEOTIDE SEQUENCE</scope>
    <source>
        <tissue evidence="1">Shoot tip</tissue>
    </source>
</reference>
<sequence>MIIPPPICVFEVRILSQNSIINGNKASELQKIVSKTHSSHSVPKDGIW</sequence>